<dbReference type="GO" id="GO:0016787">
    <property type="term" value="F:hydrolase activity"/>
    <property type="evidence" value="ECO:0007669"/>
    <property type="project" value="UniProtKB-KW"/>
</dbReference>
<dbReference type="InterPro" id="IPR006439">
    <property type="entry name" value="HAD-SF_hydro_IA"/>
</dbReference>
<dbReference type="PANTHER" id="PTHR43434">
    <property type="entry name" value="PHOSPHOGLYCOLATE PHOSPHATASE"/>
    <property type="match status" value="1"/>
</dbReference>
<dbReference type="InterPro" id="IPR041492">
    <property type="entry name" value="HAD_2"/>
</dbReference>
<accession>A0ABU8YLA3</accession>
<dbReference type="EC" id="3.-.-.-" evidence="1"/>
<dbReference type="Proteomes" id="UP001384579">
    <property type="component" value="Unassembled WGS sequence"/>
</dbReference>
<evidence type="ECO:0000313" key="2">
    <source>
        <dbReference type="Proteomes" id="UP001384579"/>
    </source>
</evidence>
<dbReference type="InterPro" id="IPR036412">
    <property type="entry name" value="HAD-like_sf"/>
</dbReference>
<dbReference type="EMBL" id="JBBLXS010000095">
    <property type="protein sequence ID" value="MEK0185122.1"/>
    <property type="molecule type" value="Genomic_DNA"/>
</dbReference>
<evidence type="ECO:0000313" key="1">
    <source>
        <dbReference type="EMBL" id="MEK0185122.1"/>
    </source>
</evidence>
<keyword evidence="1" id="KW-0378">Hydrolase</keyword>
<proteinExistence type="predicted"/>
<dbReference type="SFLD" id="SFLDG01129">
    <property type="entry name" value="C1.5:_HAD__Beta-PGM__Phosphata"/>
    <property type="match status" value="1"/>
</dbReference>
<sequence>MLKKYNVDWKRKMSQYKLIIFDFDGTLAITHNAIISCITKTFEKFLLVPPNPDVIQSTIGINLAQTFQILHPALEATEIPLWLETYRYYYRTEGEKQLALFSGTKEILQLAKKAELSLGVISNKQLNFVNLFLERLTIYSFFDLIIGDDGEMVQKPDPTVFYSIVKPLFPELNNSEVLMVGDTAVDLLFAKNAQIDACWAAYGYGVRDECVSLEPTFVINNIEELFSIII</sequence>
<dbReference type="PRINTS" id="PR00413">
    <property type="entry name" value="HADHALOGNASE"/>
</dbReference>
<dbReference type="SFLD" id="SFLDS00003">
    <property type="entry name" value="Haloacid_Dehalogenase"/>
    <property type="match status" value="1"/>
</dbReference>
<protein>
    <submittedName>
        <fullName evidence="1">HAD family hydrolase</fullName>
        <ecNumber evidence="1">3.-.-.-</ecNumber>
    </submittedName>
</protein>
<dbReference type="NCBIfam" id="TIGR01549">
    <property type="entry name" value="HAD-SF-IA-v1"/>
    <property type="match status" value="1"/>
</dbReference>
<dbReference type="InterPro" id="IPR050155">
    <property type="entry name" value="HAD-like_hydrolase_sf"/>
</dbReference>
<dbReference type="InterPro" id="IPR023214">
    <property type="entry name" value="HAD_sf"/>
</dbReference>
<dbReference type="InterPro" id="IPR023198">
    <property type="entry name" value="PGP-like_dom2"/>
</dbReference>
<organism evidence="1 2">
    <name type="scientific">Microcoleus anatoxicus PTRS2</name>
    <dbReference type="NCBI Taxonomy" id="2705321"/>
    <lineage>
        <taxon>Bacteria</taxon>
        <taxon>Bacillati</taxon>
        <taxon>Cyanobacteriota</taxon>
        <taxon>Cyanophyceae</taxon>
        <taxon>Oscillatoriophycideae</taxon>
        <taxon>Oscillatoriales</taxon>
        <taxon>Microcoleaceae</taxon>
        <taxon>Microcoleus</taxon>
        <taxon>Microcoleus anatoxicus</taxon>
    </lineage>
</organism>
<name>A0ABU8YLA3_9CYAN</name>
<keyword evidence="2" id="KW-1185">Reference proteome</keyword>
<dbReference type="RefSeq" id="WP_340523990.1">
    <property type="nucleotide sequence ID" value="NZ_JBBLXS010000095.1"/>
</dbReference>
<dbReference type="SUPFAM" id="SSF56784">
    <property type="entry name" value="HAD-like"/>
    <property type="match status" value="1"/>
</dbReference>
<gene>
    <name evidence="1" type="ORF">WMG39_09645</name>
</gene>
<comment type="caution">
    <text evidence="1">The sequence shown here is derived from an EMBL/GenBank/DDBJ whole genome shotgun (WGS) entry which is preliminary data.</text>
</comment>
<dbReference type="PANTHER" id="PTHR43434:SF1">
    <property type="entry name" value="PHOSPHOGLYCOLATE PHOSPHATASE"/>
    <property type="match status" value="1"/>
</dbReference>
<dbReference type="Gene3D" id="1.10.150.240">
    <property type="entry name" value="Putative phosphatase, domain 2"/>
    <property type="match status" value="1"/>
</dbReference>
<dbReference type="Pfam" id="PF13419">
    <property type="entry name" value="HAD_2"/>
    <property type="match status" value="1"/>
</dbReference>
<reference evidence="1 2" key="1">
    <citation type="journal article" date="2020" name="Harmful Algae">
        <title>Molecular and morphological characterization of a novel dihydroanatoxin-a producing Microcoleus species (cyanobacteria) from the Russian River, California, USA.</title>
        <authorList>
            <person name="Conklin K.Y."/>
            <person name="Stancheva R."/>
            <person name="Otten T.G."/>
            <person name="Fadness R."/>
            <person name="Boyer G.L."/>
            <person name="Read B."/>
            <person name="Zhang X."/>
            <person name="Sheath R.G."/>
        </authorList>
    </citation>
    <scope>NUCLEOTIDE SEQUENCE [LARGE SCALE GENOMIC DNA]</scope>
    <source>
        <strain evidence="1 2">PTRS2</strain>
    </source>
</reference>
<dbReference type="Gene3D" id="3.40.50.1000">
    <property type="entry name" value="HAD superfamily/HAD-like"/>
    <property type="match status" value="1"/>
</dbReference>